<dbReference type="AlphaFoldDB" id="A0A0S2TF45"/>
<evidence type="ECO:0000256" key="1">
    <source>
        <dbReference type="SAM" id="Phobius"/>
    </source>
</evidence>
<feature type="transmembrane region" description="Helical" evidence="1">
    <location>
        <begin position="54"/>
        <end position="76"/>
    </location>
</feature>
<feature type="transmembrane region" description="Helical" evidence="1">
    <location>
        <begin position="88"/>
        <end position="105"/>
    </location>
</feature>
<feature type="transmembrane region" description="Helical" evidence="1">
    <location>
        <begin position="24"/>
        <end position="48"/>
    </location>
</feature>
<dbReference type="KEGG" id="tee:Tel_11525"/>
<protein>
    <recommendedName>
        <fullName evidence="4">MerC mercury resistance protein</fullName>
    </recommendedName>
</protein>
<evidence type="ECO:0008006" key="4">
    <source>
        <dbReference type="Google" id="ProtNLM"/>
    </source>
</evidence>
<evidence type="ECO:0000313" key="2">
    <source>
        <dbReference type="EMBL" id="ALP53716.1"/>
    </source>
</evidence>
<dbReference type="GO" id="GO:0016020">
    <property type="term" value="C:membrane"/>
    <property type="evidence" value="ECO:0007669"/>
    <property type="project" value="InterPro"/>
</dbReference>
<gene>
    <name evidence="2" type="ORF">Tel_11525</name>
</gene>
<accession>A0A0S2TF45</accession>
<dbReference type="GO" id="GO:0015097">
    <property type="term" value="F:mercury ion transmembrane transporter activity"/>
    <property type="evidence" value="ECO:0007669"/>
    <property type="project" value="InterPro"/>
</dbReference>
<sequence>MRDSVSDANATIATAQRSIDMRQILSSLGSVIVGACCLGLAPVIAALTALGAGFLINDAILIPLLVFLLGFSIWTLKSSRQRHGRNGPFYLGLGSSVAAFVGLWVFAPISYTGFAGLVGASVWDLVLVRKQPSSCAT</sequence>
<dbReference type="Pfam" id="PF03203">
    <property type="entry name" value="MerC"/>
    <property type="match status" value="1"/>
</dbReference>
<reference evidence="2" key="1">
    <citation type="submission" date="2015-10" db="EMBL/GenBank/DDBJ databases">
        <title>Description of Candidatus Tenderia electrophaga gen. nov, sp. nov., an Uncultivated Electroautotroph from a Biocathode Enrichment.</title>
        <authorList>
            <person name="Eddie B.J."/>
            <person name="Malanoski A.P."/>
            <person name="Wang Z."/>
            <person name="Hall R.J."/>
            <person name="Oh S.D."/>
            <person name="Heiner C."/>
            <person name="Lin B."/>
            <person name="Strycharz-Glaven S.M."/>
        </authorList>
    </citation>
    <scope>NUCLEOTIDE SEQUENCE [LARGE SCALE GENOMIC DNA]</scope>
    <source>
        <strain evidence="2">NRL1</strain>
    </source>
</reference>
<proteinExistence type="predicted"/>
<evidence type="ECO:0000313" key="3">
    <source>
        <dbReference type="Proteomes" id="UP000055136"/>
    </source>
</evidence>
<keyword evidence="3" id="KW-1185">Reference proteome</keyword>
<dbReference type="Gene3D" id="1.10.287.910">
    <property type="entry name" value="bacterial mercury transporter, merf"/>
    <property type="match status" value="1"/>
</dbReference>
<organism evidence="2 3">
    <name type="scientific">Candidatus Tenderia electrophaga</name>
    <dbReference type="NCBI Taxonomy" id="1748243"/>
    <lineage>
        <taxon>Bacteria</taxon>
        <taxon>Pseudomonadati</taxon>
        <taxon>Pseudomonadota</taxon>
        <taxon>Gammaproteobacteria</taxon>
        <taxon>Candidatus Tenderiales</taxon>
        <taxon>Candidatus Tenderiaceae</taxon>
        <taxon>Candidatus Tenderia</taxon>
    </lineage>
</organism>
<dbReference type="InterPro" id="IPR004891">
    <property type="entry name" value="Mercury-R_MerC"/>
</dbReference>
<keyword evidence="1" id="KW-0812">Transmembrane</keyword>
<keyword evidence="1" id="KW-1133">Transmembrane helix</keyword>
<keyword evidence="1" id="KW-0472">Membrane</keyword>
<dbReference type="Proteomes" id="UP000055136">
    <property type="component" value="Chromosome"/>
</dbReference>
<name>A0A0S2TF45_9GAMM</name>
<dbReference type="EMBL" id="CP013099">
    <property type="protein sequence ID" value="ALP53716.1"/>
    <property type="molecule type" value="Genomic_DNA"/>
</dbReference>
<dbReference type="STRING" id="1748243.Tel_11525"/>